<dbReference type="Pfam" id="PF00931">
    <property type="entry name" value="NB-ARC"/>
    <property type="match status" value="1"/>
</dbReference>
<dbReference type="SUPFAM" id="SSF52540">
    <property type="entry name" value="P-loop containing nucleoside triphosphate hydrolases"/>
    <property type="match status" value="1"/>
</dbReference>
<dbReference type="PANTHER" id="PTHR10622:SF11">
    <property type="entry name" value="HET-DOMAIN-CONTAINING PROTEIN"/>
    <property type="match status" value="1"/>
</dbReference>
<dbReference type="Gene3D" id="3.40.50.300">
    <property type="entry name" value="P-loop containing nucleotide triphosphate hydrolases"/>
    <property type="match status" value="1"/>
</dbReference>
<dbReference type="InterPro" id="IPR003593">
    <property type="entry name" value="AAA+_ATPase"/>
</dbReference>
<feature type="non-terminal residue" evidence="3">
    <location>
        <position position="1"/>
    </location>
</feature>
<protein>
    <submittedName>
        <fullName evidence="3">HET-domain-containing protein</fullName>
    </submittedName>
</protein>
<dbReference type="PANTHER" id="PTHR10622">
    <property type="entry name" value="HET DOMAIN-CONTAINING PROTEIN"/>
    <property type="match status" value="1"/>
</dbReference>
<dbReference type="OrthoDB" id="674604at2759"/>
<dbReference type="Pfam" id="PF06985">
    <property type="entry name" value="HET"/>
    <property type="match status" value="1"/>
</dbReference>
<dbReference type="AlphaFoldDB" id="A0A9P4QJ16"/>
<sequence length="649" mass="73099">AMRLLHFDGEILVSTDFRGKTVPPYTILSHRWGDSEVLLEDLGRDTYKEKDGYRKIEFCAAQAAQDQLQYFWIDTCCIDKWDRRERSKAINSMFRWYKGAVKCYVFLRDVSVAADASQSTWEASFLASEWFTRGWTLQELIAPASVEFFSCEGRRIGDKTSLELLVHKATGIPFEALRNGSLDKFTLDERRGWAKNRKTTEEEDAVYCLLGILDVVISAAYGEGKGRAWRRLQAELEAAGSAPSIIPFSQNDQFVGRESQLAELEAKLFEYNQATTMAIVGPPGMGKSQLALEVAHRTRQRNKNCSVFWIDASDTDSLYRSYGSMAQKLGIPGWDDEKADNRQLVRAHFSGESERQCLFIFDNADDTSLGSAYLSDYVPQSEQCAVLYTTTNSDMAEEVAAPNILRLREMSLSTAQKMLANHMEACLSASEQQEAQLLLHELSCLPLAIVQAAAYINTRGIALQQYRSLIARQREAVPEHNSESPGNGPQQHDITGPVATTLLISLEQLRGDNDLAADYLSLAACVDRKDIPLDLLPSPSPREREEAVKVLSGHGLVTRRPAESSVDLHQLVHHALREWLQGQERLDKWTGNAIRELRRVFPDNNHGSRSKWRRLLPHAKYVLTHSSAEKDRGDRLELAQKCAMALYND</sequence>
<dbReference type="InterPro" id="IPR010730">
    <property type="entry name" value="HET"/>
</dbReference>
<evidence type="ECO:0000313" key="4">
    <source>
        <dbReference type="Proteomes" id="UP000799444"/>
    </source>
</evidence>
<organism evidence="3 4">
    <name type="scientific">Polyplosphaeria fusca</name>
    <dbReference type="NCBI Taxonomy" id="682080"/>
    <lineage>
        <taxon>Eukaryota</taxon>
        <taxon>Fungi</taxon>
        <taxon>Dikarya</taxon>
        <taxon>Ascomycota</taxon>
        <taxon>Pezizomycotina</taxon>
        <taxon>Dothideomycetes</taxon>
        <taxon>Pleosporomycetidae</taxon>
        <taxon>Pleosporales</taxon>
        <taxon>Tetraplosphaeriaceae</taxon>
        <taxon>Polyplosphaeria</taxon>
    </lineage>
</organism>
<gene>
    <name evidence="3" type="ORF">EJ04DRAFT_412554</name>
</gene>
<evidence type="ECO:0000256" key="1">
    <source>
        <dbReference type="SAM" id="MobiDB-lite"/>
    </source>
</evidence>
<feature type="compositionally biased region" description="Polar residues" evidence="1">
    <location>
        <begin position="483"/>
        <end position="493"/>
    </location>
</feature>
<feature type="domain" description="AAA+ ATPase" evidence="2">
    <location>
        <begin position="273"/>
        <end position="411"/>
    </location>
</feature>
<feature type="region of interest" description="Disordered" evidence="1">
    <location>
        <begin position="474"/>
        <end position="493"/>
    </location>
</feature>
<dbReference type="Proteomes" id="UP000799444">
    <property type="component" value="Unassembled WGS sequence"/>
</dbReference>
<comment type="caution">
    <text evidence="3">The sequence shown here is derived from an EMBL/GenBank/DDBJ whole genome shotgun (WGS) entry which is preliminary data.</text>
</comment>
<reference evidence="3" key="1">
    <citation type="journal article" date="2020" name="Stud. Mycol.">
        <title>101 Dothideomycetes genomes: a test case for predicting lifestyles and emergence of pathogens.</title>
        <authorList>
            <person name="Haridas S."/>
            <person name="Albert R."/>
            <person name="Binder M."/>
            <person name="Bloem J."/>
            <person name="Labutti K."/>
            <person name="Salamov A."/>
            <person name="Andreopoulos B."/>
            <person name="Baker S."/>
            <person name="Barry K."/>
            <person name="Bills G."/>
            <person name="Bluhm B."/>
            <person name="Cannon C."/>
            <person name="Castanera R."/>
            <person name="Culley D."/>
            <person name="Daum C."/>
            <person name="Ezra D."/>
            <person name="Gonzalez J."/>
            <person name="Henrissat B."/>
            <person name="Kuo A."/>
            <person name="Liang C."/>
            <person name="Lipzen A."/>
            <person name="Lutzoni F."/>
            <person name="Magnuson J."/>
            <person name="Mondo S."/>
            <person name="Nolan M."/>
            <person name="Ohm R."/>
            <person name="Pangilinan J."/>
            <person name="Park H.-J."/>
            <person name="Ramirez L."/>
            <person name="Alfaro M."/>
            <person name="Sun H."/>
            <person name="Tritt A."/>
            <person name="Yoshinaga Y."/>
            <person name="Zwiers L.-H."/>
            <person name="Turgeon B."/>
            <person name="Goodwin S."/>
            <person name="Spatafora J."/>
            <person name="Crous P."/>
            <person name="Grigoriev I."/>
        </authorList>
    </citation>
    <scope>NUCLEOTIDE SEQUENCE</scope>
    <source>
        <strain evidence="3">CBS 125425</strain>
    </source>
</reference>
<dbReference type="GO" id="GO:0043531">
    <property type="term" value="F:ADP binding"/>
    <property type="evidence" value="ECO:0007669"/>
    <property type="project" value="InterPro"/>
</dbReference>
<proteinExistence type="predicted"/>
<feature type="non-terminal residue" evidence="3">
    <location>
        <position position="649"/>
    </location>
</feature>
<evidence type="ECO:0000313" key="3">
    <source>
        <dbReference type="EMBL" id="KAF2726443.1"/>
    </source>
</evidence>
<evidence type="ECO:0000259" key="2">
    <source>
        <dbReference type="SMART" id="SM00382"/>
    </source>
</evidence>
<keyword evidence="4" id="KW-1185">Reference proteome</keyword>
<dbReference type="SMART" id="SM00382">
    <property type="entry name" value="AAA"/>
    <property type="match status" value="1"/>
</dbReference>
<accession>A0A9P4QJ16</accession>
<dbReference type="InterPro" id="IPR027417">
    <property type="entry name" value="P-loop_NTPase"/>
</dbReference>
<dbReference type="EMBL" id="ML996492">
    <property type="protein sequence ID" value="KAF2726443.1"/>
    <property type="molecule type" value="Genomic_DNA"/>
</dbReference>
<name>A0A9P4QJ16_9PLEO</name>
<dbReference type="InterPro" id="IPR002182">
    <property type="entry name" value="NB-ARC"/>
</dbReference>